<evidence type="ECO:0000256" key="2">
    <source>
        <dbReference type="ARBA" id="ARBA00022448"/>
    </source>
</evidence>
<accession>A0ABN9YJC3</accession>
<feature type="transmembrane region" description="Helical" evidence="15">
    <location>
        <begin position="409"/>
        <end position="431"/>
    </location>
</feature>
<evidence type="ECO:0000256" key="4">
    <source>
        <dbReference type="ARBA" id="ARBA00022568"/>
    </source>
</evidence>
<keyword evidence="3" id="KW-0597">Phosphoprotein</keyword>
<keyword evidence="8" id="KW-0851">Voltage-gated channel</keyword>
<evidence type="ECO:0000259" key="16">
    <source>
        <dbReference type="PROSITE" id="PS50222"/>
    </source>
</evidence>
<evidence type="ECO:0000256" key="14">
    <source>
        <dbReference type="SAM" id="MobiDB-lite"/>
    </source>
</evidence>
<keyword evidence="9 15" id="KW-1133">Transmembrane helix</keyword>
<keyword evidence="18" id="KW-1185">Reference proteome</keyword>
<feature type="region of interest" description="Disordered" evidence="14">
    <location>
        <begin position="667"/>
        <end position="700"/>
    </location>
</feature>
<keyword evidence="4" id="KW-0109">Calcium transport</keyword>
<dbReference type="Gene3D" id="1.10.238.10">
    <property type="entry name" value="EF-hand"/>
    <property type="match status" value="1"/>
</dbReference>
<evidence type="ECO:0000256" key="10">
    <source>
        <dbReference type="ARBA" id="ARBA00023065"/>
    </source>
</evidence>
<sequence length="700" mass="78639">MQILPWPLWFERLGGHGAASCREFPAGWRHEVPPFRRGAMADSRRSSLASDAFEHVRQRSSQTPPQRDIEAERLWWSEAVLGAIQKMLAEQTGQLQASVAEEAQKQHAMTAQVQRLLAEHMRQLKGCVEEEVQKHTRELQAPLAALASGGRAAPTPGGQQDHETAPRGRLEELLEREAEERRAGETGLREMVQQQGGALARIEALFEPPSDASAPGTPPPELETAIDGESVETRDPFGMATLSASLTCRFHEDRSCRAICEGVCKSRSFVVCTACVIVANCVYLGFEANAIMTSPSLELPEHISWRLANLFFALAFLAELSVRFIASGANFLVARRRSVLWNWLDTLLILSAVAEEMLRYLSVDVITFGFLRLTRLLRVTRMMRAFRVVREFKELKIMVTGLVNCARPLFWAGVLLLGLTYMMGILIAQLITEYLRSIQDKEFDEENLKAMNYIAQHFSNLWESMYSLFEALTGGRDWGDIAGPFRHIHWILVCCLVLYIVVGVFCILNLLTAVFFEAANRVDDVQELVYKKRDWVAETSEFFLNAIKNIPHTPHTSTSLDSPDGSPRITEDAFIKLLSSQKNVKFLEEYGVDLFFRGRTGLRELFHIMDEDGSGTLDVNEFVACLYNLKGTATSLDLKLENQKLSRLVRSLHEQLQVTQIVQPLRWTPGSPSPSLSTRASLRARTSKNSKQADTPRQGG</sequence>
<gene>
    <name evidence="17" type="ORF">PCOR1329_LOCUS85419</name>
</gene>
<evidence type="ECO:0000256" key="11">
    <source>
        <dbReference type="ARBA" id="ARBA00023136"/>
    </source>
</evidence>
<dbReference type="InterPro" id="IPR050599">
    <property type="entry name" value="VDCC_alpha-1_subunit"/>
</dbReference>
<reference evidence="17" key="1">
    <citation type="submission" date="2023-10" db="EMBL/GenBank/DDBJ databases">
        <authorList>
            <person name="Chen Y."/>
            <person name="Shah S."/>
            <person name="Dougan E. K."/>
            <person name="Thang M."/>
            <person name="Chan C."/>
        </authorList>
    </citation>
    <scope>NUCLEOTIDE SEQUENCE [LARGE SCALE GENOMIC DNA]</scope>
</reference>
<feature type="transmembrane region" description="Helical" evidence="15">
    <location>
        <begin position="306"/>
        <end position="326"/>
    </location>
</feature>
<evidence type="ECO:0000256" key="3">
    <source>
        <dbReference type="ARBA" id="ARBA00022553"/>
    </source>
</evidence>
<dbReference type="EMBL" id="CAUYUJ010022610">
    <property type="protein sequence ID" value="CAK0911577.1"/>
    <property type="molecule type" value="Genomic_DNA"/>
</dbReference>
<dbReference type="PROSITE" id="PS50222">
    <property type="entry name" value="EF_HAND_2"/>
    <property type="match status" value="1"/>
</dbReference>
<evidence type="ECO:0000313" key="17">
    <source>
        <dbReference type="EMBL" id="CAK0911577.1"/>
    </source>
</evidence>
<dbReference type="InterPro" id="IPR011992">
    <property type="entry name" value="EF-hand-dom_pair"/>
</dbReference>
<comment type="subcellular location">
    <subcellularLocation>
        <location evidence="1">Membrane</location>
        <topology evidence="1">Multi-pass membrane protein</topology>
    </subcellularLocation>
</comment>
<evidence type="ECO:0000256" key="6">
    <source>
        <dbReference type="ARBA" id="ARBA00022692"/>
    </source>
</evidence>
<dbReference type="Pfam" id="PF13405">
    <property type="entry name" value="EF-hand_6"/>
    <property type="match status" value="1"/>
</dbReference>
<dbReference type="InterPro" id="IPR005821">
    <property type="entry name" value="Ion_trans_dom"/>
</dbReference>
<feature type="compositionally biased region" description="Polar residues" evidence="14">
    <location>
        <begin position="687"/>
        <end position="700"/>
    </location>
</feature>
<evidence type="ECO:0000256" key="1">
    <source>
        <dbReference type="ARBA" id="ARBA00004141"/>
    </source>
</evidence>
<dbReference type="PANTHER" id="PTHR45628">
    <property type="entry name" value="VOLTAGE-DEPENDENT CALCIUM CHANNEL TYPE A SUBUNIT ALPHA-1"/>
    <property type="match status" value="1"/>
</dbReference>
<keyword evidence="13" id="KW-0407">Ion channel</keyword>
<proteinExistence type="predicted"/>
<dbReference type="Gene3D" id="1.20.120.350">
    <property type="entry name" value="Voltage-gated potassium channels. Chain C"/>
    <property type="match status" value="1"/>
</dbReference>
<keyword evidence="2" id="KW-0813">Transport</keyword>
<dbReference type="Gene3D" id="1.10.287.70">
    <property type="match status" value="1"/>
</dbReference>
<protein>
    <recommendedName>
        <fullName evidence="16">EF-hand domain-containing protein</fullName>
    </recommendedName>
</protein>
<feature type="region of interest" description="Disordered" evidence="14">
    <location>
        <begin position="147"/>
        <end position="168"/>
    </location>
</feature>
<feature type="transmembrane region" description="Helical" evidence="15">
    <location>
        <begin position="488"/>
        <end position="511"/>
    </location>
</feature>
<dbReference type="SMART" id="SM00054">
    <property type="entry name" value="EFh"/>
    <property type="match status" value="1"/>
</dbReference>
<keyword evidence="10" id="KW-0406">Ion transport</keyword>
<comment type="caution">
    <text evidence="17">The sequence shown here is derived from an EMBL/GenBank/DDBJ whole genome shotgun (WGS) entry which is preliminary data.</text>
</comment>
<keyword evidence="7" id="KW-0106">Calcium</keyword>
<dbReference type="PROSITE" id="PS00018">
    <property type="entry name" value="EF_HAND_1"/>
    <property type="match status" value="1"/>
</dbReference>
<dbReference type="InterPro" id="IPR002048">
    <property type="entry name" value="EF_hand_dom"/>
</dbReference>
<evidence type="ECO:0000313" key="18">
    <source>
        <dbReference type="Proteomes" id="UP001189429"/>
    </source>
</evidence>
<dbReference type="Proteomes" id="UP001189429">
    <property type="component" value="Unassembled WGS sequence"/>
</dbReference>
<dbReference type="Pfam" id="PF00520">
    <property type="entry name" value="Ion_trans"/>
    <property type="match status" value="1"/>
</dbReference>
<dbReference type="SUPFAM" id="SSF81324">
    <property type="entry name" value="Voltage-gated potassium channels"/>
    <property type="match status" value="1"/>
</dbReference>
<keyword evidence="5" id="KW-0107">Calcium channel</keyword>
<feature type="transmembrane region" description="Helical" evidence="15">
    <location>
        <begin position="268"/>
        <end position="286"/>
    </location>
</feature>
<keyword evidence="12" id="KW-0325">Glycoprotein</keyword>
<evidence type="ECO:0000256" key="9">
    <source>
        <dbReference type="ARBA" id="ARBA00022989"/>
    </source>
</evidence>
<evidence type="ECO:0000256" key="5">
    <source>
        <dbReference type="ARBA" id="ARBA00022673"/>
    </source>
</evidence>
<evidence type="ECO:0000256" key="12">
    <source>
        <dbReference type="ARBA" id="ARBA00023180"/>
    </source>
</evidence>
<name>A0ABN9YJC3_9DINO</name>
<dbReference type="InterPro" id="IPR018247">
    <property type="entry name" value="EF_Hand_1_Ca_BS"/>
</dbReference>
<evidence type="ECO:0000256" key="13">
    <source>
        <dbReference type="ARBA" id="ARBA00023303"/>
    </source>
</evidence>
<evidence type="ECO:0000256" key="7">
    <source>
        <dbReference type="ARBA" id="ARBA00022837"/>
    </source>
</evidence>
<dbReference type="InterPro" id="IPR027359">
    <property type="entry name" value="Volt_channel_dom_sf"/>
</dbReference>
<keyword evidence="11 15" id="KW-0472">Membrane</keyword>
<evidence type="ECO:0000256" key="8">
    <source>
        <dbReference type="ARBA" id="ARBA00022882"/>
    </source>
</evidence>
<organism evidence="17 18">
    <name type="scientific">Prorocentrum cordatum</name>
    <dbReference type="NCBI Taxonomy" id="2364126"/>
    <lineage>
        <taxon>Eukaryota</taxon>
        <taxon>Sar</taxon>
        <taxon>Alveolata</taxon>
        <taxon>Dinophyceae</taxon>
        <taxon>Prorocentrales</taxon>
        <taxon>Prorocentraceae</taxon>
        <taxon>Prorocentrum</taxon>
    </lineage>
</organism>
<dbReference type="SUPFAM" id="SSF47473">
    <property type="entry name" value="EF-hand"/>
    <property type="match status" value="1"/>
</dbReference>
<dbReference type="PANTHER" id="PTHR45628:SF7">
    <property type="entry name" value="VOLTAGE-DEPENDENT CALCIUM CHANNEL TYPE A SUBUNIT ALPHA-1"/>
    <property type="match status" value="1"/>
</dbReference>
<feature type="domain" description="EF-hand" evidence="16">
    <location>
        <begin position="597"/>
        <end position="632"/>
    </location>
</feature>
<evidence type="ECO:0000256" key="15">
    <source>
        <dbReference type="SAM" id="Phobius"/>
    </source>
</evidence>
<keyword evidence="6 15" id="KW-0812">Transmembrane</keyword>